<dbReference type="CDD" id="cd01647">
    <property type="entry name" value="RT_LTR"/>
    <property type="match status" value="1"/>
</dbReference>
<keyword evidence="2" id="KW-0548">Nucleotidyltransferase</keyword>
<dbReference type="Pfam" id="PF24626">
    <property type="entry name" value="SH3_Tf2-1"/>
    <property type="match status" value="1"/>
</dbReference>
<dbReference type="EMBL" id="BKCJ010325911">
    <property type="protein sequence ID" value="GEZ80485.1"/>
    <property type="molecule type" value="Genomic_DNA"/>
</dbReference>
<dbReference type="PANTHER" id="PTHR15503">
    <property type="entry name" value="LDOC1 RELATED"/>
    <property type="match status" value="1"/>
</dbReference>
<reference evidence="2" key="1">
    <citation type="journal article" date="2019" name="Sci. Rep.">
        <title>Draft genome of Tanacetum cinerariifolium, the natural source of mosquito coil.</title>
        <authorList>
            <person name="Yamashiro T."/>
            <person name="Shiraishi A."/>
            <person name="Satake H."/>
            <person name="Nakayama K."/>
        </authorList>
    </citation>
    <scope>NUCLEOTIDE SEQUENCE</scope>
</reference>
<dbReference type="Gene3D" id="3.10.10.10">
    <property type="entry name" value="HIV Type 1 Reverse Transcriptase, subunit A, domain 1"/>
    <property type="match status" value="1"/>
</dbReference>
<keyword evidence="2" id="KW-0808">Transferase</keyword>
<comment type="caution">
    <text evidence="2">The sequence shown here is derived from an EMBL/GenBank/DDBJ whole genome shotgun (WGS) entry which is preliminary data.</text>
</comment>
<feature type="domain" description="Tf2-1-like SH3-like" evidence="1">
    <location>
        <begin position="359"/>
        <end position="386"/>
    </location>
</feature>
<gene>
    <name evidence="2" type="ORF">Tci_552458</name>
</gene>
<accession>A0A699ISR9</accession>
<dbReference type="Gene3D" id="2.40.70.10">
    <property type="entry name" value="Acid Proteases"/>
    <property type="match status" value="1"/>
</dbReference>
<dbReference type="SUPFAM" id="SSF56672">
    <property type="entry name" value="DNA/RNA polymerases"/>
    <property type="match status" value="1"/>
</dbReference>
<dbReference type="InterPro" id="IPR056924">
    <property type="entry name" value="SH3_Tf2-1"/>
</dbReference>
<dbReference type="InterPro" id="IPR043128">
    <property type="entry name" value="Rev_trsase/Diguanyl_cyclase"/>
</dbReference>
<dbReference type="PANTHER" id="PTHR15503:SF45">
    <property type="entry name" value="RNA-DIRECTED DNA POLYMERASE HOMOLOG"/>
    <property type="match status" value="1"/>
</dbReference>
<name>A0A699ISR9_TANCI</name>
<dbReference type="InterPro" id="IPR032567">
    <property type="entry name" value="RTL1-rel"/>
</dbReference>
<dbReference type="InterPro" id="IPR021109">
    <property type="entry name" value="Peptidase_aspartic_dom_sf"/>
</dbReference>
<feature type="non-terminal residue" evidence="2">
    <location>
        <position position="1"/>
    </location>
</feature>
<sequence>TSKKALEQVRRLHAMNVEIKGTTGEFFWGERTNTMKTKSKVLKHVEWCMPLEEEKPNKTLTTLRMRLKLKRESFLAYPSKINAECYRARYCKEGDGMQHFEDWITGNLGENVVLCEGMEDKNLVYKEEGVTVGVTVLDHLMPVELGSFDAIIGMDWLRRHHAMIVCDEKLVRVPFGNETLVFRGAESYIERESREYRANDVLSFWHRYPPLRRMTSLKGNRLKTYLSSKTFLKVFSENLPGLQPARPVKFQIDLNPGAAPVARGPYHLAPSEIKELSEQLQELSGKGLIRPSSSPWGAPVLFVKKKDGSFRMCIDYRESNKLTVKYHYPLPRIDDLFDQLQGSSIYLKIDLRSGVIQNGKVGYKLKLPKELSRVHHTFHVSNVKKCYSDESLVMPLEGVHINGTLQFVGEPVKIMEREIKQLKQSRIPLVKKCYSDESLVMSLEGVHINGTLQFVGEPVETMEREIKQLKRSRIPLVKVRWNSRRGHEFT</sequence>
<proteinExistence type="predicted"/>
<keyword evidence="2" id="KW-0695">RNA-directed DNA polymerase</keyword>
<dbReference type="AlphaFoldDB" id="A0A699ISR9"/>
<dbReference type="Pfam" id="PF08284">
    <property type="entry name" value="RVP_2"/>
    <property type="match status" value="1"/>
</dbReference>
<dbReference type="InterPro" id="IPR043502">
    <property type="entry name" value="DNA/RNA_pol_sf"/>
</dbReference>
<dbReference type="Gene3D" id="3.30.70.270">
    <property type="match status" value="1"/>
</dbReference>
<evidence type="ECO:0000259" key="1">
    <source>
        <dbReference type="Pfam" id="PF24626"/>
    </source>
</evidence>
<dbReference type="GO" id="GO:0003964">
    <property type="term" value="F:RNA-directed DNA polymerase activity"/>
    <property type="evidence" value="ECO:0007669"/>
    <property type="project" value="UniProtKB-KW"/>
</dbReference>
<protein>
    <submittedName>
        <fullName evidence="2">Putative reverse transcriptase domain-containing protein</fullName>
    </submittedName>
</protein>
<evidence type="ECO:0000313" key="2">
    <source>
        <dbReference type="EMBL" id="GEZ80485.1"/>
    </source>
</evidence>
<organism evidence="2">
    <name type="scientific">Tanacetum cinerariifolium</name>
    <name type="common">Dalmatian daisy</name>
    <name type="synonym">Chrysanthemum cinerariifolium</name>
    <dbReference type="NCBI Taxonomy" id="118510"/>
    <lineage>
        <taxon>Eukaryota</taxon>
        <taxon>Viridiplantae</taxon>
        <taxon>Streptophyta</taxon>
        <taxon>Embryophyta</taxon>
        <taxon>Tracheophyta</taxon>
        <taxon>Spermatophyta</taxon>
        <taxon>Magnoliopsida</taxon>
        <taxon>eudicotyledons</taxon>
        <taxon>Gunneridae</taxon>
        <taxon>Pentapetalae</taxon>
        <taxon>asterids</taxon>
        <taxon>campanulids</taxon>
        <taxon>Asterales</taxon>
        <taxon>Asteraceae</taxon>
        <taxon>Asteroideae</taxon>
        <taxon>Anthemideae</taxon>
        <taxon>Anthemidinae</taxon>
        <taxon>Tanacetum</taxon>
    </lineage>
</organism>